<dbReference type="KEGG" id="seri:SERIO_v1c02690"/>
<organism evidence="9 10">
    <name type="scientific">Spiroplasma eriocheiris</name>
    <dbReference type="NCBI Taxonomy" id="315358"/>
    <lineage>
        <taxon>Bacteria</taxon>
        <taxon>Bacillati</taxon>
        <taxon>Mycoplasmatota</taxon>
        <taxon>Mollicutes</taxon>
        <taxon>Entomoplasmatales</taxon>
        <taxon>Spiroplasmataceae</taxon>
        <taxon>Spiroplasma</taxon>
    </lineage>
</organism>
<dbReference type="CDD" id="cd06174">
    <property type="entry name" value="MFS"/>
    <property type="match status" value="1"/>
</dbReference>
<feature type="binding site" evidence="5">
    <location>
        <begin position="661"/>
        <end position="668"/>
    </location>
    <ligand>
        <name>ATP</name>
        <dbReference type="ChEBI" id="CHEBI:30616"/>
    </ligand>
</feature>
<keyword evidence="7" id="KW-0472">Membrane</keyword>
<dbReference type="Gene3D" id="3.40.50.300">
    <property type="entry name" value="P-loop containing nucleotide triphosphate hydrolases"/>
    <property type="match status" value="1"/>
</dbReference>
<feature type="compositionally biased region" description="Basic and acidic residues" evidence="6">
    <location>
        <begin position="337"/>
        <end position="353"/>
    </location>
</feature>
<dbReference type="InterPro" id="IPR002543">
    <property type="entry name" value="FtsK_dom"/>
</dbReference>
<keyword evidence="7" id="KW-0812">Transmembrane</keyword>
<accession>A0A0H3XH15</accession>
<feature type="transmembrane region" description="Helical" evidence="7">
    <location>
        <begin position="32"/>
        <end position="51"/>
    </location>
</feature>
<reference evidence="9 10" key="1">
    <citation type="journal article" date="2015" name="Genome Biol. Evol.">
        <title>Found and Lost: The Fates of Horizontally Acquired Genes in Arthropod-Symbiotic Spiroplasma.</title>
        <authorList>
            <person name="Lo W.S."/>
            <person name="Gasparich G.E."/>
            <person name="Kuo C.H."/>
        </authorList>
    </citation>
    <scope>NUCLEOTIDE SEQUENCE [LARGE SCALE GENOMIC DNA]</scope>
    <source>
        <strain evidence="10">TDA-040725-5</strain>
    </source>
</reference>
<dbReference type="PANTHER" id="PTHR22683">
    <property type="entry name" value="SPORULATION PROTEIN RELATED"/>
    <property type="match status" value="1"/>
</dbReference>
<dbReference type="CDD" id="cd01127">
    <property type="entry name" value="TrwB_TraG_TraD_VirD4"/>
    <property type="match status" value="1"/>
</dbReference>
<keyword evidence="2 5" id="KW-0547">Nucleotide-binding</keyword>
<feature type="transmembrane region" description="Helical" evidence="7">
    <location>
        <begin position="198"/>
        <end position="220"/>
    </location>
</feature>
<dbReference type="SMART" id="SM00843">
    <property type="entry name" value="Ftsk_gamma"/>
    <property type="match status" value="1"/>
</dbReference>
<keyword evidence="4" id="KW-0238">DNA-binding</keyword>
<dbReference type="SUPFAM" id="SSF46785">
    <property type="entry name" value="Winged helix' DNA-binding domain"/>
    <property type="match status" value="1"/>
</dbReference>
<dbReference type="InterPro" id="IPR036388">
    <property type="entry name" value="WH-like_DNA-bd_sf"/>
</dbReference>
<evidence type="ECO:0000313" key="10">
    <source>
        <dbReference type="Proteomes" id="UP000035661"/>
    </source>
</evidence>
<dbReference type="InterPro" id="IPR050206">
    <property type="entry name" value="FtsK/SpoIIIE/SftA"/>
</dbReference>
<feature type="domain" description="FtsK" evidence="8">
    <location>
        <begin position="644"/>
        <end position="832"/>
    </location>
</feature>
<feature type="transmembrane region" description="Helical" evidence="7">
    <location>
        <begin position="171"/>
        <end position="191"/>
    </location>
</feature>
<dbReference type="Gene3D" id="1.10.10.10">
    <property type="entry name" value="Winged helix-like DNA-binding domain superfamily/Winged helix DNA-binding domain"/>
    <property type="match status" value="1"/>
</dbReference>
<evidence type="ECO:0000256" key="7">
    <source>
        <dbReference type="SAM" id="Phobius"/>
    </source>
</evidence>
<evidence type="ECO:0000256" key="6">
    <source>
        <dbReference type="SAM" id="MobiDB-lite"/>
    </source>
</evidence>
<reference evidence="10" key="2">
    <citation type="submission" date="2015-06" db="EMBL/GenBank/DDBJ databases">
        <title>Complete genome sequence of Spiroplasma eriocheiris TDA-040725-5 (DSM 21848).</title>
        <authorList>
            <person name="Lo W.-S."/>
            <person name="Kuo C.-H."/>
        </authorList>
    </citation>
    <scope>NUCLEOTIDE SEQUENCE [LARGE SCALE GENOMIC DNA]</scope>
    <source>
        <strain evidence="10">TDA-040725-5</strain>
    </source>
</reference>
<feature type="transmembrane region" description="Helical" evidence="7">
    <location>
        <begin position="71"/>
        <end position="91"/>
    </location>
</feature>
<sequence length="977" mass="110651">MRRNSYDDHPLNDQNETTAIIKIEKKQRRNDSIGWIIGSLLLIFFTIIAVGRITLIGQFIDDVIFTFPFGWFKYIVYLLCLILGITIFIGVKIKLKKRVRYMILVFAILVCWMVSNVLLIVQFAHHEIKYFDQDNFVNIMSNYINHWQKASIFNSHPRNPVTFVGFNGDWITLYAGGGIIGNFIAAIFSYLTIFGSLALALCFTMLWFSCIFTGSPIGMFRSKNRQNSHGIRVVKLTSNKNRKANKKVLQTSIYQSINIPDDEIFSPRQVMHTTESSDITIQMPSFTAAHDQRLIEDLIADDYHQTRNNKDKKQNYVNFNEPSNRSQPPRKPVYIPSEHEYIRPRHRREENNKLNDAPFYSSAYGNNVDLSKAREKLNSESAITPFGKLSNNSTMKTSELRQTSIYDENDQTQEFNIPPVNTPVKNEPGFYDDLPELTPEPQQPPKSYVSQTDQILEAHNKAINRQLNRHNPNYSESPQPISQPRNVEINKNAAVNPKKLTINESYELPKLSLLNEKVVNHQNNEINKQAAQNKALKINEVFQQFNVAASVQGINIGPTITKFEIHMQPGVKVNKITSLENDLKYALATQNVRIEAPIQGKSAVGIEIANQISNKVTLREIMEKTPLEKQNNKLLVAIGRSVNGEIIFIELDKMPHLLVAGSTGSGKSVSINTILSSLLLRTKPHEVKLLLIDPKQVELAVYNNLPHLLAPVISDTKLANGALKKVIGEMERRYSILSEKGVRNIETYNAKVKTEDKLPYIVVVIDELADLMMTAGKDIEDSIMRITQLARAAGIHMIIATQRPSTDVITGVIKTNIPSRIAFAVASSIDSRTILDQTGAEKLIGYGDMLYAPAGQNIPTRAQGAYISDEEIERLVQYCRSQQEPEYEEEFLNIDQPGGKEPGDQNDLDPLYHEIKRFVILNQKASTSLIQRKFSIGYNRASRLIDLLEDNGVIGPQNGAKPREVYIQNLDLEDNEW</sequence>
<dbReference type="GO" id="GO:0005524">
    <property type="term" value="F:ATP binding"/>
    <property type="evidence" value="ECO:0007669"/>
    <property type="project" value="UniProtKB-UniRule"/>
</dbReference>
<dbReference type="InterPro" id="IPR003593">
    <property type="entry name" value="AAA+_ATPase"/>
</dbReference>
<evidence type="ECO:0000256" key="3">
    <source>
        <dbReference type="ARBA" id="ARBA00022840"/>
    </source>
</evidence>
<dbReference type="InterPro" id="IPR027417">
    <property type="entry name" value="P-loop_NTPase"/>
</dbReference>
<comment type="similarity">
    <text evidence="1">Belongs to the FtsK/SpoIIIE/SftA family.</text>
</comment>
<dbReference type="PROSITE" id="PS50901">
    <property type="entry name" value="FTSK"/>
    <property type="match status" value="1"/>
</dbReference>
<keyword evidence="3 5" id="KW-0067">ATP-binding</keyword>
<dbReference type="STRING" id="315358.SERIO_v1c02690"/>
<dbReference type="PATRIC" id="fig|743698.3.peg.271"/>
<evidence type="ECO:0000256" key="5">
    <source>
        <dbReference type="PROSITE-ProRule" id="PRU00289"/>
    </source>
</evidence>
<evidence type="ECO:0000256" key="4">
    <source>
        <dbReference type="ARBA" id="ARBA00023125"/>
    </source>
</evidence>
<dbReference type="InterPro" id="IPR018541">
    <property type="entry name" value="Ftsk_gamma"/>
</dbReference>
<name>A0A0H3XH15_9MOLU</name>
<dbReference type="EMBL" id="CP011856">
    <property type="protein sequence ID" value="AKM53853.1"/>
    <property type="molecule type" value="Genomic_DNA"/>
</dbReference>
<dbReference type="RefSeq" id="WP_047791122.1">
    <property type="nucleotide sequence ID" value="NZ_CP011856.1"/>
</dbReference>
<evidence type="ECO:0000259" key="8">
    <source>
        <dbReference type="PROSITE" id="PS50901"/>
    </source>
</evidence>
<evidence type="ECO:0000256" key="1">
    <source>
        <dbReference type="ARBA" id="ARBA00006474"/>
    </source>
</evidence>
<dbReference type="GO" id="GO:0003677">
    <property type="term" value="F:DNA binding"/>
    <property type="evidence" value="ECO:0007669"/>
    <property type="project" value="UniProtKB-KW"/>
</dbReference>
<feature type="transmembrane region" description="Helical" evidence="7">
    <location>
        <begin position="103"/>
        <end position="124"/>
    </location>
</feature>
<dbReference type="SUPFAM" id="SSF52540">
    <property type="entry name" value="P-loop containing nucleoside triphosphate hydrolases"/>
    <property type="match status" value="1"/>
</dbReference>
<feature type="region of interest" description="Disordered" evidence="6">
    <location>
        <begin position="306"/>
        <end position="360"/>
    </location>
</feature>
<dbReference type="InterPro" id="IPR041027">
    <property type="entry name" value="FtsK_alpha"/>
</dbReference>
<evidence type="ECO:0000256" key="2">
    <source>
        <dbReference type="ARBA" id="ARBA00022741"/>
    </source>
</evidence>
<dbReference type="Gene3D" id="3.30.980.40">
    <property type="match status" value="1"/>
</dbReference>
<dbReference type="InterPro" id="IPR036390">
    <property type="entry name" value="WH_DNA-bd_sf"/>
</dbReference>
<dbReference type="Pfam" id="PF01580">
    <property type="entry name" value="FtsK_SpoIIIE"/>
    <property type="match status" value="1"/>
</dbReference>
<keyword evidence="10" id="KW-1185">Reference proteome</keyword>
<proteinExistence type="inferred from homology"/>
<keyword evidence="7" id="KW-1133">Transmembrane helix</keyword>
<protein>
    <submittedName>
        <fullName evidence="9">DNA translocase</fullName>
    </submittedName>
</protein>
<dbReference type="Pfam" id="PF09397">
    <property type="entry name" value="FtsK_gamma"/>
    <property type="match status" value="1"/>
</dbReference>
<evidence type="ECO:0000313" key="9">
    <source>
        <dbReference type="EMBL" id="AKM53853.1"/>
    </source>
</evidence>
<dbReference type="PANTHER" id="PTHR22683:SF41">
    <property type="entry name" value="DNA TRANSLOCASE FTSK"/>
    <property type="match status" value="1"/>
</dbReference>
<feature type="compositionally biased region" description="Polar residues" evidence="6">
    <location>
        <begin position="315"/>
        <end position="327"/>
    </location>
</feature>
<dbReference type="AlphaFoldDB" id="A0A0H3XH15"/>
<gene>
    <name evidence="9" type="primary">ftsK</name>
    <name evidence="9" type="ORF">SERIO_v1c02690</name>
</gene>
<dbReference type="SMART" id="SM00382">
    <property type="entry name" value="AAA"/>
    <property type="match status" value="1"/>
</dbReference>
<dbReference type="Pfam" id="PF17854">
    <property type="entry name" value="FtsK_alpha"/>
    <property type="match status" value="1"/>
</dbReference>
<dbReference type="Proteomes" id="UP000035661">
    <property type="component" value="Chromosome"/>
</dbReference>